<evidence type="ECO:0000259" key="10">
    <source>
        <dbReference type="Pfam" id="PF04290"/>
    </source>
</evidence>
<proteinExistence type="inferred from homology"/>
<feature type="transmembrane region" description="Helical" evidence="9">
    <location>
        <begin position="139"/>
        <end position="161"/>
    </location>
</feature>
<dbReference type="PANTHER" id="PTHR35011">
    <property type="entry name" value="2,3-DIKETO-L-GULONATE TRAP TRANSPORTER SMALL PERMEASE PROTEIN YIAM"/>
    <property type="match status" value="1"/>
</dbReference>
<feature type="transmembrane region" description="Helical" evidence="9">
    <location>
        <begin position="103"/>
        <end position="127"/>
    </location>
</feature>
<dbReference type="HOGENOM" id="CLU_086356_2_3_5"/>
<feature type="transmembrane region" description="Helical" evidence="9">
    <location>
        <begin position="64"/>
        <end position="82"/>
    </location>
</feature>
<gene>
    <name evidence="11" type="ORF">SI859A1_01742</name>
</gene>
<evidence type="ECO:0000256" key="9">
    <source>
        <dbReference type="RuleBase" id="RU369079"/>
    </source>
</evidence>
<dbReference type="GO" id="GO:0005886">
    <property type="term" value="C:plasma membrane"/>
    <property type="evidence" value="ECO:0007669"/>
    <property type="project" value="UniProtKB-SubCell"/>
</dbReference>
<evidence type="ECO:0000313" key="11">
    <source>
        <dbReference type="EMBL" id="EAS50937.1"/>
    </source>
</evidence>
<dbReference type="EMBL" id="AAPJ01000001">
    <property type="protein sequence ID" value="EAS50937.1"/>
    <property type="molecule type" value="Genomic_DNA"/>
</dbReference>
<reference evidence="11 12" key="1">
    <citation type="journal article" date="2008" name="Appl. Environ. Microbiol.">
        <title>Genomic insights into Mn(II) oxidation by the marine alphaproteobacterium Aurantimonas sp. strain SI85-9A1.</title>
        <authorList>
            <person name="Dick G.J."/>
            <person name="Podell S."/>
            <person name="Johnson H.A."/>
            <person name="Rivera-Espinoza Y."/>
            <person name="Bernier-Latmani R."/>
            <person name="McCarthy J.K."/>
            <person name="Torpey J.W."/>
            <person name="Clement B.G."/>
            <person name="Gaasterland T."/>
            <person name="Tebo B.M."/>
        </authorList>
    </citation>
    <scope>NUCLEOTIDE SEQUENCE [LARGE SCALE GENOMIC DNA]</scope>
    <source>
        <strain evidence="11 12">SI85-9A1</strain>
    </source>
</reference>
<keyword evidence="3" id="KW-1003">Cell membrane</keyword>
<keyword evidence="4 9" id="KW-0997">Cell inner membrane</keyword>
<organism evidence="11 12">
    <name type="scientific">Aurantimonas manganoxydans (strain ATCC BAA-1229 / DSM 21871 / SI85-9A1)</name>
    <dbReference type="NCBI Taxonomy" id="287752"/>
    <lineage>
        <taxon>Bacteria</taxon>
        <taxon>Pseudomonadati</taxon>
        <taxon>Pseudomonadota</taxon>
        <taxon>Alphaproteobacteria</taxon>
        <taxon>Hyphomicrobiales</taxon>
        <taxon>Aurantimonadaceae</taxon>
        <taxon>Aurantimonas</taxon>
    </lineage>
</organism>
<feature type="transmembrane region" description="Helical" evidence="9">
    <location>
        <begin position="21"/>
        <end position="44"/>
    </location>
</feature>
<comment type="function">
    <text evidence="9">Part of the tripartite ATP-independent periplasmic (TRAP) transport system.</text>
</comment>
<evidence type="ECO:0000313" key="12">
    <source>
        <dbReference type="Proteomes" id="UP000000321"/>
    </source>
</evidence>
<evidence type="ECO:0000256" key="5">
    <source>
        <dbReference type="ARBA" id="ARBA00022692"/>
    </source>
</evidence>
<evidence type="ECO:0000256" key="3">
    <source>
        <dbReference type="ARBA" id="ARBA00022475"/>
    </source>
</evidence>
<dbReference type="Pfam" id="PF04290">
    <property type="entry name" value="DctQ"/>
    <property type="match status" value="1"/>
</dbReference>
<keyword evidence="5 9" id="KW-0812">Transmembrane</keyword>
<name>Q1YL04_AURMS</name>
<keyword evidence="2 9" id="KW-0813">Transport</keyword>
<keyword evidence="7 9" id="KW-0472">Membrane</keyword>
<dbReference type="Proteomes" id="UP000000321">
    <property type="component" value="Unassembled WGS sequence"/>
</dbReference>
<evidence type="ECO:0000256" key="1">
    <source>
        <dbReference type="ARBA" id="ARBA00004429"/>
    </source>
</evidence>
<keyword evidence="12" id="KW-1185">Reference proteome</keyword>
<comment type="subunit">
    <text evidence="9">The complex comprises the extracytoplasmic solute receptor protein and the two transmembrane proteins.</text>
</comment>
<comment type="subcellular location">
    <subcellularLocation>
        <location evidence="1 9">Cell inner membrane</location>
        <topology evidence="1 9">Multi-pass membrane protein</topology>
    </subcellularLocation>
</comment>
<sequence>MPAPVSQASSSESDMRSFIRAVSAVSRLLGVIGALLLLAAIFAVSHMVFVRYVLVQSTVWQTEFTIFAIVAATFLGAPWVLIERGHVNVDILQIASGPRVRAILQALSALASLLFVGLIAYASWYHFHESWTNGWMTESVWAIPLWIPVLPMLVGTVWLAVQYIAELMRLWLDGADPHLANQDALFSDTVKKA</sequence>
<dbReference type="PANTHER" id="PTHR35011:SF10">
    <property type="entry name" value="TRAP TRANSPORTER SMALL PERMEASE PROTEIN"/>
    <property type="match status" value="1"/>
</dbReference>
<dbReference type="BioCyc" id="AURANTIMONAS:SI859A1_01742-MONOMER"/>
<dbReference type="GO" id="GO:0022857">
    <property type="term" value="F:transmembrane transporter activity"/>
    <property type="evidence" value="ECO:0007669"/>
    <property type="project" value="UniProtKB-UniRule"/>
</dbReference>
<evidence type="ECO:0000256" key="4">
    <source>
        <dbReference type="ARBA" id="ARBA00022519"/>
    </source>
</evidence>
<keyword evidence="6 9" id="KW-1133">Transmembrane helix</keyword>
<comment type="caution">
    <text evidence="11">The sequence shown here is derived from an EMBL/GenBank/DDBJ whole genome shotgun (WGS) entry which is preliminary data.</text>
</comment>
<evidence type="ECO:0000256" key="2">
    <source>
        <dbReference type="ARBA" id="ARBA00022448"/>
    </source>
</evidence>
<comment type="similarity">
    <text evidence="8 9">Belongs to the TRAP transporter small permease family.</text>
</comment>
<dbReference type="AlphaFoldDB" id="Q1YL04"/>
<feature type="domain" description="Tripartite ATP-independent periplasmic transporters DctQ component" evidence="10">
    <location>
        <begin position="43"/>
        <end position="171"/>
    </location>
</feature>
<evidence type="ECO:0000256" key="8">
    <source>
        <dbReference type="ARBA" id="ARBA00038436"/>
    </source>
</evidence>
<dbReference type="InterPro" id="IPR055348">
    <property type="entry name" value="DctQ"/>
</dbReference>
<evidence type="ECO:0000256" key="7">
    <source>
        <dbReference type="ARBA" id="ARBA00023136"/>
    </source>
</evidence>
<evidence type="ECO:0000256" key="6">
    <source>
        <dbReference type="ARBA" id="ARBA00022989"/>
    </source>
</evidence>
<dbReference type="InterPro" id="IPR007387">
    <property type="entry name" value="TRAP_DctQ"/>
</dbReference>
<protein>
    <recommendedName>
        <fullName evidence="9">TRAP transporter small permease protein</fullName>
    </recommendedName>
</protein>
<accession>Q1YL04</accession>
<dbReference type="GO" id="GO:0015740">
    <property type="term" value="P:C4-dicarboxylate transport"/>
    <property type="evidence" value="ECO:0007669"/>
    <property type="project" value="TreeGrafter"/>
</dbReference>